<name>A0ABP9ZHY1_9LACO</name>
<gene>
    <name evidence="3" type="ORF">AP20H10_07770</name>
</gene>
<organism evidence="3 4">
    <name type="scientific">Apilactobacillus apinorum</name>
    <dbReference type="NCBI Taxonomy" id="1218495"/>
    <lineage>
        <taxon>Bacteria</taxon>
        <taxon>Bacillati</taxon>
        <taxon>Bacillota</taxon>
        <taxon>Bacilli</taxon>
        <taxon>Lactobacillales</taxon>
        <taxon>Lactobacillaceae</taxon>
        <taxon>Apilactobacillus</taxon>
    </lineage>
</organism>
<feature type="domain" description="LysM" evidence="2">
    <location>
        <begin position="1"/>
        <end position="41"/>
    </location>
</feature>
<evidence type="ECO:0000313" key="4">
    <source>
        <dbReference type="Proteomes" id="UP001438112"/>
    </source>
</evidence>
<comment type="caution">
    <text evidence="3">The sequence shown here is derived from an EMBL/GenBank/DDBJ whole genome shotgun (WGS) entry which is preliminary data.</text>
</comment>
<dbReference type="CDD" id="cd00118">
    <property type="entry name" value="LysM"/>
    <property type="match status" value="1"/>
</dbReference>
<reference evidence="3 4" key="1">
    <citation type="submission" date="2024-03" db="EMBL/GenBank/DDBJ databases">
        <title>Inconsistent identification of Apilactobacillus kunkeei-related strains obtained by well-developed overall genome related indices.</title>
        <authorList>
            <person name="Maeno S."/>
            <person name="Endo A."/>
        </authorList>
    </citation>
    <scope>NUCLEOTIDE SEQUENCE [LARGE SCALE GENOMIC DNA]</scope>
    <source>
        <strain evidence="3 4">20H-10</strain>
    </source>
</reference>
<dbReference type="PROSITE" id="PS51782">
    <property type="entry name" value="LYSM"/>
    <property type="match status" value="1"/>
</dbReference>
<feature type="compositionally biased region" description="Low complexity" evidence="1">
    <location>
        <begin position="55"/>
        <end position="74"/>
    </location>
</feature>
<dbReference type="InterPro" id="IPR036779">
    <property type="entry name" value="LysM_dom_sf"/>
</dbReference>
<dbReference type="Pfam" id="PF01476">
    <property type="entry name" value="LysM"/>
    <property type="match status" value="1"/>
</dbReference>
<feature type="region of interest" description="Disordered" evidence="1">
    <location>
        <begin position="44"/>
        <end position="74"/>
    </location>
</feature>
<proteinExistence type="predicted"/>
<evidence type="ECO:0000256" key="1">
    <source>
        <dbReference type="SAM" id="MobiDB-lite"/>
    </source>
</evidence>
<dbReference type="Gene3D" id="3.10.350.10">
    <property type="entry name" value="LysM domain"/>
    <property type="match status" value="1"/>
</dbReference>
<sequence length="149" mass="17127">MKSGDTFANLSDRYNVFISVLERANNKYGDDDLLVGDHLIIPDNNNDANDDNSSKQHSSSKKQSQSLLDSQEAWNEANAEAKAWISFHESTDSYTAQNGRYYGRYQLDTAYLNGDYSPANQERVAEQYVADRYGSWVNAKAHWEMYNWY</sequence>
<accession>A0ABP9ZHY1</accession>
<evidence type="ECO:0000259" key="2">
    <source>
        <dbReference type="PROSITE" id="PS51782"/>
    </source>
</evidence>
<dbReference type="InterPro" id="IPR018392">
    <property type="entry name" value="LysM"/>
</dbReference>
<dbReference type="SUPFAM" id="SSF54106">
    <property type="entry name" value="LysM domain"/>
    <property type="match status" value="1"/>
</dbReference>
<dbReference type="EMBL" id="BAABVV010000033">
    <property type="protein sequence ID" value="GAA6114414.1"/>
    <property type="molecule type" value="Genomic_DNA"/>
</dbReference>
<dbReference type="RefSeq" id="WP_353317912.1">
    <property type="nucleotide sequence ID" value="NZ_BAABVV010000033.1"/>
</dbReference>
<protein>
    <submittedName>
        <fullName evidence="3">LysM domain-containing protein</fullName>
    </submittedName>
</protein>
<keyword evidence="4" id="KW-1185">Reference proteome</keyword>
<evidence type="ECO:0000313" key="3">
    <source>
        <dbReference type="EMBL" id="GAA6114414.1"/>
    </source>
</evidence>
<dbReference type="Proteomes" id="UP001438112">
    <property type="component" value="Unassembled WGS sequence"/>
</dbReference>